<dbReference type="EMBL" id="OZ020097">
    <property type="protein sequence ID" value="CAK9269724.1"/>
    <property type="molecule type" value="Genomic_DNA"/>
</dbReference>
<proteinExistence type="predicted"/>
<dbReference type="Proteomes" id="UP001497444">
    <property type="component" value="Chromosome 2"/>
</dbReference>
<keyword evidence="2" id="KW-1185">Reference proteome</keyword>
<evidence type="ECO:0000313" key="1">
    <source>
        <dbReference type="EMBL" id="CAK9269724.1"/>
    </source>
</evidence>
<accession>A0ABP0WSB3</accession>
<gene>
    <name evidence="1" type="ORF">CSSPJE1EN1_LOCUS15202</name>
</gene>
<organism evidence="1 2">
    <name type="scientific">Sphagnum jensenii</name>
    <dbReference type="NCBI Taxonomy" id="128206"/>
    <lineage>
        <taxon>Eukaryota</taxon>
        <taxon>Viridiplantae</taxon>
        <taxon>Streptophyta</taxon>
        <taxon>Embryophyta</taxon>
        <taxon>Bryophyta</taxon>
        <taxon>Sphagnophytina</taxon>
        <taxon>Sphagnopsida</taxon>
        <taxon>Sphagnales</taxon>
        <taxon>Sphagnaceae</taxon>
        <taxon>Sphagnum</taxon>
    </lineage>
</organism>
<protein>
    <submittedName>
        <fullName evidence="1">Uncharacterized protein</fullName>
    </submittedName>
</protein>
<reference evidence="1 2" key="1">
    <citation type="submission" date="2024-02" db="EMBL/GenBank/DDBJ databases">
        <authorList>
            <consortium name="ELIXIR-Norway"/>
            <consortium name="Elixir Norway"/>
        </authorList>
    </citation>
    <scope>NUCLEOTIDE SEQUENCE [LARGE SCALE GENOMIC DNA]</scope>
</reference>
<sequence>MEESEFGVQARAGRRVKARVRKHRGPMVTWMQKVADKSCISSPKLFESPSNSSSEMDAATSVEFAGHHVPSGELEFFFLSSDDMARVVGVGLDHAKVKVNRKLEVVVVGVEEKEWHSVWQSKQVSDRQRMGVAQFYFGEVDVSCQVGGNEVHSEDATQFVPFTYVLVKHLLKEMGRQLSGGDHCTTSETQGDLAPHDDARIEEGKEGVLDLRALCKALGDERLFAADDGEGKPYEEPSKKELKENMLKVTVCPNPGGVFYLKRERALQPPNQELKEVSISPKLMFHFVKKGEFDKKLNIGLKPMFNLDGIEPDDGEGSFGWYQDRIQISISCAQAFLTKPPCFDEKEKIQLVELSSSSTNSDSIAMNASTRLDIGLPGLVNLQPQIRGEGSHEQLHSSQQTTSITTTEILGGFHTINRSDGGKLNMYLIFAHKLTPSIWSSSEVRQGFAQSGICRNLRPKIKSTWRPKDNANCAPYFFGASRELNKYHRNVDPFGAKYNKETFSQHFNTQMLVNHNMSHLNTNVIPNFVGLKEGERVNNVIEVSELTTF</sequence>
<evidence type="ECO:0000313" key="2">
    <source>
        <dbReference type="Proteomes" id="UP001497444"/>
    </source>
</evidence>
<name>A0ABP0WSB3_9BRYO</name>